<keyword evidence="1" id="KW-0812">Transmembrane</keyword>
<comment type="caution">
    <text evidence="2">The sequence shown here is derived from an EMBL/GenBank/DDBJ whole genome shotgun (WGS) entry which is preliminary data.</text>
</comment>
<feature type="transmembrane region" description="Helical" evidence="1">
    <location>
        <begin position="378"/>
        <end position="396"/>
    </location>
</feature>
<feature type="transmembrane region" description="Helical" evidence="1">
    <location>
        <begin position="286"/>
        <end position="310"/>
    </location>
</feature>
<proteinExistence type="predicted"/>
<feature type="transmembrane region" description="Helical" evidence="1">
    <location>
        <begin position="29"/>
        <end position="50"/>
    </location>
</feature>
<protein>
    <recommendedName>
        <fullName evidence="4">Dolichol kinase</fullName>
    </recommendedName>
</protein>
<dbReference type="Proteomes" id="UP001162031">
    <property type="component" value="Unassembled WGS sequence"/>
</dbReference>
<dbReference type="EMBL" id="CANTFL010001484">
    <property type="protein sequence ID" value="CAI5743066.1"/>
    <property type="molecule type" value="Genomic_DNA"/>
</dbReference>
<sequence>MDVRQGPPPPVAAPPAAVWSDHLSSTESAVLLGLPLTSLLVWLLLLRVLWRPKSGPKFRLPKQVPTYGTLGLDDDRERFDYDGDADDLIYAGQVAGRYDTRWTRTFDFVFAIAMLLVGLVLAGLTSIVESDLWTNRSFWTYLGLKMVLIMTLSTIGGGLCRFFCIVDDAGYVITERTSAFKVNYTRKLQLLAAYLVPLVVKPSAETCRECSGPLALAWGDYVTLCCFLLLIKPIRERSTLFMLQFNSLDRPEDRPHTLKWIVAGNVCPGLFVLLFFRWLFARTTQADLVFILVFVTSIGDGLAEPIGIAFGKHKYSTNTCFSKRKYTRSFEGSACVFLSGMVFPALQYADFDTPLQLWLTMTILPFVAAYAEATAPHTMDAPVLMAATGLVLYAVIHVA</sequence>
<feature type="transmembrane region" description="Helical" evidence="1">
    <location>
        <begin position="330"/>
        <end position="349"/>
    </location>
</feature>
<keyword evidence="1" id="KW-0472">Membrane</keyword>
<name>A0AAV0V1L4_HYABA</name>
<evidence type="ECO:0000313" key="3">
    <source>
        <dbReference type="Proteomes" id="UP001162031"/>
    </source>
</evidence>
<reference evidence="2" key="1">
    <citation type="submission" date="2022-12" db="EMBL/GenBank/DDBJ databases">
        <authorList>
            <person name="Webb A."/>
        </authorList>
    </citation>
    <scope>NUCLEOTIDE SEQUENCE</scope>
    <source>
        <strain evidence="2">Hp1</strain>
    </source>
</reference>
<dbReference type="AlphaFoldDB" id="A0AAV0V1L4"/>
<accession>A0AAV0V1L4</accession>
<feature type="transmembrane region" description="Helical" evidence="1">
    <location>
        <begin position="139"/>
        <end position="163"/>
    </location>
</feature>
<feature type="transmembrane region" description="Helical" evidence="1">
    <location>
        <begin position="260"/>
        <end position="280"/>
    </location>
</feature>
<evidence type="ECO:0000256" key="1">
    <source>
        <dbReference type="SAM" id="Phobius"/>
    </source>
</evidence>
<organism evidence="2 3">
    <name type="scientific">Hyaloperonospora brassicae</name>
    <name type="common">Brassica downy mildew</name>
    <name type="synonym">Peronospora brassicae</name>
    <dbReference type="NCBI Taxonomy" id="162125"/>
    <lineage>
        <taxon>Eukaryota</taxon>
        <taxon>Sar</taxon>
        <taxon>Stramenopiles</taxon>
        <taxon>Oomycota</taxon>
        <taxon>Peronosporomycetes</taxon>
        <taxon>Peronosporales</taxon>
        <taxon>Peronosporaceae</taxon>
        <taxon>Hyaloperonospora</taxon>
    </lineage>
</organism>
<gene>
    <name evidence="2" type="ORF">HBR001_LOCUS9290</name>
</gene>
<keyword evidence="1" id="KW-1133">Transmembrane helix</keyword>
<keyword evidence="3" id="KW-1185">Reference proteome</keyword>
<evidence type="ECO:0008006" key="4">
    <source>
        <dbReference type="Google" id="ProtNLM"/>
    </source>
</evidence>
<evidence type="ECO:0000313" key="2">
    <source>
        <dbReference type="EMBL" id="CAI5743066.1"/>
    </source>
</evidence>
<feature type="transmembrane region" description="Helical" evidence="1">
    <location>
        <begin position="106"/>
        <end position="127"/>
    </location>
</feature>